<proteinExistence type="predicted"/>
<dbReference type="AlphaFoldDB" id="A0A5E5BJ92"/>
<accession>A0A5E5BJ92</accession>
<reference evidence="2 3" key="1">
    <citation type="submission" date="2019-08" db="EMBL/GenBank/DDBJ databases">
        <authorList>
            <person name="Peeters C."/>
        </authorList>
    </citation>
    <scope>NUCLEOTIDE SEQUENCE [LARGE SCALE GENOMIC DNA]</scope>
    <source>
        <strain evidence="2 3">LMG 31121</strain>
    </source>
</reference>
<organism evidence="2 3">
    <name type="scientific">Pandoraea sputorum</name>
    <dbReference type="NCBI Taxonomy" id="93222"/>
    <lineage>
        <taxon>Bacteria</taxon>
        <taxon>Pseudomonadati</taxon>
        <taxon>Pseudomonadota</taxon>
        <taxon>Betaproteobacteria</taxon>
        <taxon>Burkholderiales</taxon>
        <taxon>Burkholderiaceae</taxon>
        <taxon>Pandoraea</taxon>
    </lineage>
</organism>
<dbReference type="PANTHER" id="PTHR30298:SF0">
    <property type="entry name" value="PROTEIN YBFL-RELATED"/>
    <property type="match status" value="1"/>
</dbReference>
<evidence type="ECO:0000313" key="2">
    <source>
        <dbReference type="EMBL" id="VVE85939.1"/>
    </source>
</evidence>
<feature type="region of interest" description="Disordered" evidence="1">
    <location>
        <begin position="60"/>
        <end position="97"/>
    </location>
</feature>
<dbReference type="EMBL" id="CABPSR010000049">
    <property type="protein sequence ID" value="VVE85939.1"/>
    <property type="molecule type" value="Genomic_DNA"/>
</dbReference>
<dbReference type="InterPro" id="IPR051698">
    <property type="entry name" value="Transposase_11-like"/>
</dbReference>
<dbReference type="Proteomes" id="UP000335538">
    <property type="component" value="Unassembled WGS sequence"/>
</dbReference>
<evidence type="ECO:0000313" key="3">
    <source>
        <dbReference type="Proteomes" id="UP000335538"/>
    </source>
</evidence>
<sequence length="186" mass="19882">MLRQRLGQVPLKNGIPSHPAFGRVFTALHPAQFSACFVPWMSGLCPALAGQTVALEGKTVHRSHPRGERAIRQWPGQGARAGAHGPQAQRDDRPPGVAPRVAAQGCDRHPGCHRLPTPSATKIVAAGAHDALAVTENPSTLLARLCHAFDALGRLPAILCDLTSEPCDIEKDHGRLETRRCTALTL</sequence>
<gene>
    <name evidence="2" type="ORF">PSP31121_05572</name>
</gene>
<protein>
    <recommendedName>
        <fullName evidence="4">Transposase</fullName>
    </recommendedName>
</protein>
<name>A0A5E5BJ92_9BURK</name>
<evidence type="ECO:0008006" key="4">
    <source>
        <dbReference type="Google" id="ProtNLM"/>
    </source>
</evidence>
<evidence type="ECO:0000256" key="1">
    <source>
        <dbReference type="SAM" id="MobiDB-lite"/>
    </source>
</evidence>
<dbReference type="PANTHER" id="PTHR30298">
    <property type="entry name" value="H REPEAT-ASSOCIATED PREDICTED TRANSPOSASE"/>
    <property type="match status" value="1"/>
</dbReference>